<dbReference type="PANTHER" id="PTHR34580:SF3">
    <property type="entry name" value="PROTEIN PAFB"/>
    <property type="match status" value="1"/>
</dbReference>
<feature type="domain" description="DNA-binding transcriptional repressor CapW winged helix-turn-helix" evidence="3">
    <location>
        <begin position="1"/>
        <end position="57"/>
    </location>
</feature>
<comment type="caution">
    <text evidence="4">The sequence shown here is derived from an EMBL/GenBank/DDBJ whole genome shotgun (WGS) entry which is preliminary data.</text>
</comment>
<dbReference type="PIRSF" id="PIRSF015558">
    <property type="entry name" value="Txn_reg_DeoR_prd"/>
    <property type="match status" value="1"/>
</dbReference>
<dbReference type="Pfam" id="PF26107">
    <property type="entry name" value="BrxR_CTD"/>
    <property type="match status" value="1"/>
</dbReference>
<feature type="domain" description="DNA-binding transcriptional repressor CapW C-terminal dimerisation" evidence="2">
    <location>
        <begin position="178"/>
        <end position="246"/>
    </location>
</feature>
<dbReference type="AlphaFoldDB" id="A0A4R2MFM0"/>
<evidence type="ECO:0000313" key="5">
    <source>
        <dbReference type="Proteomes" id="UP000295106"/>
    </source>
</evidence>
<dbReference type="InterPro" id="IPR059020">
    <property type="entry name" value="CapW_CTD"/>
</dbReference>
<reference evidence="4 5" key="1">
    <citation type="submission" date="2019-03" db="EMBL/GenBank/DDBJ databases">
        <title>Genomic Encyclopedia of Type Strains, Phase IV (KMG-IV): sequencing the most valuable type-strain genomes for metagenomic binning, comparative biology and taxonomic classification.</title>
        <authorList>
            <person name="Goeker M."/>
        </authorList>
    </citation>
    <scope>NUCLEOTIDE SEQUENCE [LARGE SCALE GENOMIC DNA]</scope>
    <source>
        <strain evidence="4 5">DSM 1709</strain>
    </source>
</reference>
<dbReference type="PROSITE" id="PS52050">
    <property type="entry name" value="WYL"/>
    <property type="match status" value="1"/>
</dbReference>
<dbReference type="InterPro" id="IPR051534">
    <property type="entry name" value="CBASS_pafABC_assoc_protein"/>
</dbReference>
<evidence type="ECO:0000259" key="1">
    <source>
        <dbReference type="Pfam" id="PF13280"/>
    </source>
</evidence>
<dbReference type="Proteomes" id="UP000295106">
    <property type="component" value="Unassembled WGS sequence"/>
</dbReference>
<sequence length="254" mass="28499">MDFFGISVPQSSLDIAKYSELAPSNLAYDRSARVYVSTPEFAPLYPSSDPGRFLNELLAHAAGLNADQTSLLGWTPAVATVPSPGRTFQTEVLVALLRAIRDKCALRVLYQSMSRPQPVSRTMTPHALAHDGFRWHVRAYCHTRKQFLDFVIARMLEVDGFEEAGARPEQDLAWHRLVPLVLVPHPDLSASHRRAIELDYGMQNGYAVFECRQAFLFYALRHLRLDLTGATKPEEQQIALRNRAEVQALLAPAD</sequence>
<dbReference type="PANTHER" id="PTHR34580">
    <property type="match status" value="1"/>
</dbReference>
<dbReference type="GeneID" id="99685830"/>
<dbReference type="Pfam" id="PF13280">
    <property type="entry name" value="WYL"/>
    <property type="match status" value="1"/>
</dbReference>
<feature type="domain" description="WYL" evidence="1">
    <location>
        <begin position="91"/>
        <end position="158"/>
    </location>
</feature>
<evidence type="ECO:0000313" key="4">
    <source>
        <dbReference type="EMBL" id="TCP03314.1"/>
    </source>
</evidence>
<accession>A0A4R2MFM0</accession>
<dbReference type="InterPro" id="IPR059019">
    <property type="entry name" value="WHD_CapW"/>
</dbReference>
<dbReference type="RefSeq" id="WP_200222373.1">
    <property type="nucleotide sequence ID" value="NZ_CP181386.1"/>
</dbReference>
<dbReference type="InterPro" id="IPR016634">
    <property type="entry name" value="CapW-like"/>
</dbReference>
<organism evidence="4 5">
    <name type="scientific">Rubrivivax gelatinosus</name>
    <name type="common">Rhodocyclus gelatinosus</name>
    <name type="synonym">Rhodopseudomonas gelatinosa</name>
    <dbReference type="NCBI Taxonomy" id="28068"/>
    <lineage>
        <taxon>Bacteria</taxon>
        <taxon>Pseudomonadati</taxon>
        <taxon>Pseudomonadota</taxon>
        <taxon>Betaproteobacteria</taxon>
        <taxon>Burkholderiales</taxon>
        <taxon>Sphaerotilaceae</taxon>
        <taxon>Rubrivivax</taxon>
    </lineage>
</organism>
<evidence type="ECO:0000259" key="3">
    <source>
        <dbReference type="Pfam" id="PF26109"/>
    </source>
</evidence>
<gene>
    <name evidence="4" type="ORF">EV684_10432</name>
</gene>
<evidence type="ECO:0000259" key="2">
    <source>
        <dbReference type="Pfam" id="PF26107"/>
    </source>
</evidence>
<name>A0A4R2MFM0_RUBGE</name>
<dbReference type="Pfam" id="PF26109">
    <property type="entry name" value="WHD_BrxR"/>
    <property type="match status" value="1"/>
</dbReference>
<protein>
    <submittedName>
        <fullName evidence="4">WYL domain-containing protein</fullName>
    </submittedName>
</protein>
<proteinExistence type="predicted"/>
<dbReference type="InterPro" id="IPR026881">
    <property type="entry name" value="WYL_dom"/>
</dbReference>
<dbReference type="EMBL" id="SLXD01000004">
    <property type="protein sequence ID" value="TCP03314.1"/>
    <property type="molecule type" value="Genomic_DNA"/>
</dbReference>